<gene>
    <name evidence="6" type="ORF">JFL43_13535</name>
</gene>
<evidence type="ECO:0000259" key="5">
    <source>
        <dbReference type="PROSITE" id="PS50111"/>
    </source>
</evidence>
<dbReference type="SUPFAM" id="SSF58104">
    <property type="entry name" value="Methyl-accepting chemotaxis protein (MCP) signaling domain"/>
    <property type="match status" value="1"/>
</dbReference>
<evidence type="ECO:0000256" key="4">
    <source>
        <dbReference type="SAM" id="Phobius"/>
    </source>
</evidence>
<keyword evidence="4" id="KW-1133">Transmembrane helix</keyword>
<dbReference type="InterPro" id="IPR004090">
    <property type="entry name" value="Chemotax_Me-accpt_rcpt"/>
</dbReference>
<dbReference type="SMART" id="SM00283">
    <property type="entry name" value="MA"/>
    <property type="match status" value="1"/>
</dbReference>
<dbReference type="PRINTS" id="PR00260">
    <property type="entry name" value="CHEMTRNSDUCR"/>
</dbReference>
<evidence type="ECO:0000313" key="6">
    <source>
        <dbReference type="EMBL" id="MBK3495861.1"/>
    </source>
</evidence>
<keyword evidence="1 3" id="KW-0807">Transducer</keyword>
<dbReference type="InterPro" id="IPR029151">
    <property type="entry name" value="Sensor-like_sf"/>
</dbReference>
<dbReference type="PANTHER" id="PTHR32089:SF112">
    <property type="entry name" value="LYSOZYME-LIKE PROTEIN-RELATED"/>
    <property type="match status" value="1"/>
</dbReference>
<dbReference type="PROSITE" id="PS50111">
    <property type="entry name" value="CHEMOTAXIS_TRANSDUC_2"/>
    <property type="match status" value="1"/>
</dbReference>
<sequence>MNGMSRLSNKVFVFIVIIIALVIAAFSLTLYSNTTKSVDKTMRSQVVRIGNNVASQLDAEKFQGILDNPVESDLYWELRDELNDIREKNGVLYLYTMTVVEKGGTAKMLVDGWPKEVDDVSIGSDEPTFDDDVMDTINKDGHYHSEIEYFEGFGDLLSAVVPMKNADGKTIGLIGVDIAADDVKSVKSEILQSTLPIAIGTILLIGAALIFFIRRYTNSTLQPLTILQEAVVQFADGNIVGAEKKLESVKFKGNNEITRFEVAFSGALTKLKGTFTEVFFTAEELKKVIDQIGVSAQTVHTSNNEVADSILQIASGSEQQKQNNGEVINAMGEMVIGIQRMADSTSNISEESIDMTSLVESSVKESQEVVNQIQNVEQSVLSTAEHVTELGNKFRSIEEMVEVITSIADQTNLLALNAAIEAARAGESGKGFAVVADEVRKLAEMSRNSAEDIRSHIQIFSSTAESVVKEMNESSLEVKEGSLAVSSIGTNLKAILQSVR</sequence>
<organism evidence="6 7">
    <name type="scientific">Viridibacillus soli</name>
    <dbReference type="NCBI Taxonomy" id="2798301"/>
    <lineage>
        <taxon>Bacteria</taxon>
        <taxon>Bacillati</taxon>
        <taxon>Bacillota</taxon>
        <taxon>Bacilli</taxon>
        <taxon>Bacillales</taxon>
        <taxon>Caryophanaceae</taxon>
        <taxon>Viridibacillus</taxon>
    </lineage>
</organism>
<dbReference type="RefSeq" id="WP_200749449.1">
    <property type="nucleotide sequence ID" value="NZ_JAEOAH010000021.1"/>
</dbReference>
<dbReference type="SUPFAM" id="SSF103190">
    <property type="entry name" value="Sensory domain-like"/>
    <property type="match status" value="1"/>
</dbReference>
<dbReference type="Proteomes" id="UP000618943">
    <property type="component" value="Unassembled WGS sequence"/>
</dbReference>
<evidence type="ECO:0000313" key="7">
    <source>
        <dbReference type="Proteomes" id="UP000618943"/>
    </source>
</evidence>
<keyword evidence="4" id="KW-0812">Transmembrane</keyword>
<dbReference type="Pfam" id="PF00015">
    <property type="entry name" value="MCPsignal"/>
    <property type="match status" value="1"/>
</dbReference>
<keyword evidence="4" id="KW-0472">Membrane</keyword>
<reference evidence="6 7" key="1">
    <citation type="submission" date="2020-12" db="EMBL/GenBank/DDBJ databases">
        <title>YIM B01967 draft genome.</title>
        <authorList>
            <person name="Yan X."/>
        </authorList>
    </citation>
    <scope>NUCLEOTIDE SEQUENCE [LARGE SCALE GENOMIC DNA]</scope>
    <source>
        <strain evidence="6 7">YIM B01967</strain>
    </source>
</reference>
<feature type="transmembrane region" description="Helical" evidence="4">
    <location>
        <begin position="194"/>
        <end position="213"/>
    </location>
</feature>
<evidence type="ECO:0000256" key="2">
    <source>
        <dbReference type="ARBA" id="ARBA00029447"/>
    </source>
</evidence>
<evidence type="ECO:0000256" key="1">
    <source>
        <dbReference type="ARBA" id="ARBA00023224"/>
    </source>
</evidence>
<dbReference type="PANTHER" id="PTHR32089">
    <property type="entry name" value="METHYL-ACCEPTING CHEMOTAXIS PROTEIN MCPB"/>
    <property type="match status" value="1"/>
</dbReference>
<feature type="transmembrane region" description="Helical" evidence="4">
    <location>
        <begin position="12"/>
        <end position="33"/>
    </location>
</feature>
<keyword evidence="7" id="KW-1185">Reference proteome</keyword>
<dbReference type="Gene3D" id="1.10.287.950">
    <property type="entry name" value="Methyl-accepting chemotaxis protein"/>
    <property type="match status" value="1"/>
</dbReference>
<dbReference type="InterPro" id="IPR004089">
    <property type="entry name" value="MCPsignal_dom"/>
</dbReference>
<accession>A0ABS1H976</accession>
<proteinExistence type="inferred from homology"/>
<dbReference type="EMBL" id="JAEOAH010000021">
    <property type="protein sequence ID" value="MBK3495861.1"/>
    <property type="molecule type" value="Genomic_DNA"/>
</dbReference>
<comment type="similarity">
    <text evidence="2">Belongs to the methyl-accepting chemotaxis (MCP) protein family.</text>
</comment>
<evidence type="ECO:0000256" key="3">
    <source>
        <dbReference type="PROSITE-ProRule" id="PRU00284"/>
    </source>
</evidence>
<protein>
    <submittedName>
        <fullName evidence="6">Methyl-accepting chemotaxis protein</fullName>
    </submittedName>
</protein>
<feature type="domain" description="Methyl-accepting transducer" evidence="5">
    <location>
        <begin position="295"/>
        <end position="500"/>
    </location>
</feature>
<name>A0ABS1H976_9BACL</name>
<feature type="non-terminal residue" evidence="6">
    <location>
        <position position="500"/>
    </location>
</feature>
<comment type="caution">
    <text evidence="6">The sequence shown here is derived from an EMBL/GenBank/DDBJ whole genome shotgun (WGS) entry which is preliminary data.</text>
</comment>